<dbReference type="CDD" id="cd13127">
    <property type="entry name" value="MATE_tuaB_like"/>
    <property type="match status" value="1"/>
</dbReference>
<feature type="transmembrane region" description="Helical" evidence="7">
    <location>
        <begin position="327"/>
        <end position="353"/>
    </location>
</feature>
<feature type="transmembrane region" description="Helical" evidence="7">
    <location>
        <begin position="365"/>
        <end position="381"/>
    </location>
</feature>
<evidence type="ECO:0000256" key="7">
    <source>
        <dbReference type="SAM" id="Phobius"/>
    </source>
</evidence>
<keyword evidence="5 7" id="KW-1133">Transmembrane helix</keyword>
<keyword evidence="6 7" id="KW-0472">Membrane</keyword>
<comment type="similarity">
    <text evidence="2">Belongs to the polysaccharide synthase family.</text>
</comment>
<keyword evidence="9" id="KW-1185">Reference proteome</keyword>
<comment type="subcellular location">
    <subcellularLocation>
        <location evidence="1">Cell membrane</location>
        <topology evidence="1">Multi-pass membrane protein</topology>
    </subcellularLocation>
</comment>
<evidence type="ECO:0000256" key="3">
    <source>
        <dbReference type="ARBA" id="ARBA00022475"/>
    </source>
</evidence>
<evidence type="ECO:0000256" key="5">
    <source>
        <dbReference type="ARBA" id="ARBA00022989"/>
    </source>
</evidence>
<dbReference type="InterPro" id="IPR050833">
    <property type="entry name" value="Poly_Biosynth_Transport"/>
</dbReference>
<feature type="transmembrane region" description="Helical" evidence="7">
    <location>
        <begin position="446"/>
        <end position="467"/>
    </location>
</feature>
<feature type="transmembrane region" description="Helical" evidence="7">
    <location>
        <begin position="176"/>
        <end position="197"/>
    </location>
</feature>
<feature type="transmembrane region" description="Helical" evidence="7">
    <location>
        <begin position="300"/>
        <end position="321"/>
    </location>
</feature>
<feature type="transmembrane region" description="Helical" evidence="7">
    <location>
        <begin position="150"/>
        <end position="170"/>
    </location>
</feature>
<keyword evidence="4 7" id="KW-0812">Transmembrane</keyword>
<accession>A0A0A0JXR6</accession>
<proteinExistence type="inferred from homology"/>
<comment type="caution">
    <text evidence="8">The sequence shown here is derived from an EMBL/GenBank/DDBJ whole genome shotgun (WGS) entry which is preliminary data.</text>
</comment>
<dbReference type="Proteomes" id="UP000030013">
    <property type="component" value="Unassembled WGS sequence"/>
</dbReference>
<feature type="transmembrane region" description="Helical" evidence="7">
    <location>
        <begin position="117"/>
        <end position="138"/>
    </location>
</feature>
<dbReference type="eggNOG" id="COG2244">
    <property type="taxonomic scope" value="Bacteria"/>
</dbReference>
<dbReference type="EMBL" id="AVPL01000029">
    <property type="protein sequence ID" value="KGN40862.1"/>
    <property type="molecule type" value="Genomic_DNA"/>
</dbReference>
<sequence length="492" mass="51031">MRLPDATYPARGAFRATMGSGADLVVRQGVQFLVLLILARLLTPADFGTIALLAVYVLVGCVLADAGLTTALLQAKGVTVGEVDSAFWTSVVLGLLLTGIGVAIASPLAQLADRPDLVTVASFMCLTILSTAVGQVHATMLVRALAFGRLLVIGLVAALLSGAVSIWVALEGGGLWALAVQSVAMPTVAAVLLLLVSPWRPGKQWSRNDTTSLIRRGRWVLAANLVDHGYLRLHTLITGVAFGTAALGTYQRADSTQQLTTETTSAVVGRVALPLFARTSGRADLLRAGFLTGIRSVSALNAWAMAVLAALASPVLMVFFGEQWAPAAPLLSILCAAGLLWPFHVMSISVLYATGANRQVFRIDLAKKVAGLTLLGVGLTFGLKGVAWAQVGLGVVALVINGRTVQKAVGLGLREQLSSVAPVFALAGIVGLGASAASSALDTEPWIRLIVVVPLSGVAYLMLAASLRVRAVTDLLILLRPVSNPPPSGPAI</sequence>
<feature type="transmembrane region" description="Helical" evidence="7">
    <location>
        <begin position="387"/>
        <end position="405"/>
    </location>
</feature>
<evidence type="ECO:0000256" key="4">
    <source>
        <dbReference type="ARBA" id="ARBA00022692"/>
    </source>
</evidence>
<name>A0A0A0JXR6_9MICO</name>
<dbReference type="AlphaFoldDB" id="A0A0A0JXR6"/>
<evidence type="ECO:0000313" key="9">
    <source>
        <dbReference type="Proteomes" id="UP000030013"/>
    </source>
</evidence>
<keyword evidence="3" id="KW-1003">Cell membrane</keyword>
<evidence type="ECO:0000256" key="1">
    <source>
        <dbReference type="ARBA" id="ARBA00004651"/>
    </source>
</evidence>
<dbReference type="PANTHER" id="PTHR30250:SF10">
    <property type="entry name" value="LIPOPOLYSACCHARIDE BIOSYNTHESIS PROTEIN WZXC"/>
    <property type="match status" value="1"/>
</dbReference>
<feature type="transmembrane region" description="Helical" evidence="7">
    <location>
        <begin position="49"/>
        <end position="73"/>
    </location>
</feature>
<dbReference type="STRING" id="1385519.N801_10775"/>
<dbReference type="Pfam" id="PF13440">
    <property type="entry name" value="Polysacc_synt_3"/>
    <property type="match status" value="1"/>
</dbReference>
<dbReference type="PANTHER" id="PTHR30250">
    <property type="entry name" value="PST FAMILY PREDICTED COLANIC ACID TRANSPORTER"/>
    <property type="match status" value="1"/>
</dbReference>
<protein>
    <recommendedName>
        <fullName evidence="10">Polysaccharide biosynthesis protein C-terminal domain-containing protein</fullName>
    </recommendedName>
</protein>
<dbReference type="GO" id="GO:0005886">
    <property type="term" value="C:plasma membrane"/>
    <property type="evidence" value="ECO:0007669"/>
    <property type="project" value="UniProtKB-SubCell"/>
</dbReference>
<organism evidence="8 9">
    <name type="scientific">Knoellia aerolata DSM 18566</name>
    <dbReference type="NCBI Taxonomy" id="1385519"/>
    <lineage>
        <taxon>Bacteria</taxon>
        <taxon>Bacillati</taxon>
        <taxon>Actinomycetota</taxon>
        <taxon>Actinomycetes</taxon>
        <taxon>Micrococcales</taxon>
        <taxon>Intrasporangiaceae</taxon>
        <taxon>Knoellia</taxon>
    </lineage>
</organism>
<evidence type="ECO:0000313" key="8">
    <source>
        <dbReference type="EMBL" id="KGN40862.1"/>
    </source>
</evidence>
<reference evidence="8 9" key="1">
    <citation type="submission" date="2013-08" db="EMBL/GenBank/DDBJ databases">
        <title>The genome sequence of Knoellia aerolata.</title>
        <authorList>
            <person name="Zhu W."/>
            <person name="Wang G."/>
        </authorList>
    </citation>
    <scope>NUCLEOTIDE SEQUENCE [LARGE SCALE GENOMIC DNA]</scope>
    <source>
        <strain evidence="8 9">DSM 18566</strain>
    </source>
</reference>
<gene>
    <name evidence="8" type="ORF">N801_10775</name>
</gene>
<dbReference type="OrthoDB" id="9770347at2"/>
<evidence type="ECO:0000256" key="2">
    <source>
        <dbReference type="ARBA" id="ARBA00007430"/>
    </source>
</evidence>
<evidence type="ECO:0000256" key="6">
    <source>
        <dbReference type="ARBA" id="ARBA00023136"/>
    </source>
</evidence>
<evidence type="ECO:0008006" key="10">
    <source>
        <dbReference type="Google" id="ProtNLM"/>
    </source>
</evidence>
<feature type="transmembrane region" description="Helical" evidence="7">
    <location>
        <begin position="417"/>
        <end position="440"/>
    </location>
</feature>
<feature type="transmembrane region" description="Helical" evidence="7">
    <location>
        <begin position="85"/>
        <end position="105"/>
    </location>
</feature>